<evidence type="ECO:0008006" key="5">
    <source>
        <dbReference type="Google" id="ProtNLM"/>
    </source>
</evidence>
<evidence type="ECO:0000313" key="3">
    <source>
        <dbReference type="EMBL" id="GAA2731582.1"/>
    </source>
</evidence>
<dbReference type="EMBL" id="BAAATZ010000020">
    <property type="protein sequence ID" value="GAA2731582.1"/>
    <property type="molecule type" value="Genomic_DNA"/>
</dbReference>
<evidence type="ECO:0000256" key="2">
    <source>
        <dbReference type="SAM" id="Phobius"/>
    </source>
</evidence>
<keyword evidence="2" id="KW-0472">Membrane</keyword>
<evidence type="ECO:0000256" key="1">
    <source>
        <dbReference type="SAM" id="MobiDB-lite"/>
    </source>
</evidence>
<evidence type="ECO:0000313" key="4">
    <source>
        <dbReference type="Proteomes" id="UP001501842"/>
    </source>
</evidence>
<dbReference type="Proteomes" id="UP001501842">
    <property type="component" value="Unassembled WGS sequence"/>
</dbReference>
<keyword evidence="2" id="KW-1133">Transmembrane helix</keyword>
<feature type="compositionally biased region" description="Low complexity" evidence="1">
    <location>
        <begin position="124"/>
        <end position="135"/>
    </location>
</feature>
<name>A0ABP6GVY4_9ACTN</name>
<feature type="region of interest" description="Disordered" evidence="1">
    <location>
        <begin position="116"/>
        <end position="135"/>
    </location>
</feature>
<gene>
    <name evidence="3" type="ORF">GCM10010439_47360</name>
</gene>
<organism evidence="3 4">
    <name type="scientific">Actinocorallia aurantiaca</name>
    <dbReference type="NCBI Taxonomy" id="46204"/>
    <lineage>
        <taxon>Bacteria</taxon>
        <taxon>Bacillati</taxon>
        <taxon>Actinomycetota</taxon>
        <taxon>Actinomycetes</taxon>
        <taxon>Streptosporangiales</taxon>
        <taxon>Thermomonosporaceae</taxon>
        <taxon>Actinocorallia</taxon>
    </lineage>
</organism>
<proteinExistence type="predicted"/>
<sequence length="135" mass="13896">MTALCGLFSVAGLVAVKDALAGIGTLGRIMVALLYLSALGVAAAALINGYTAAYGWPTEVETTTIGKVRAYDRIRREQAGGTARRLRRAVLLSSIALGLLSVMVLILWLLPRGGPTVTPPSSPPATSAPAILPSP</sequence>
<keyword evidence="2" id="KW-0812">Transmembrane</keyword>
<protein>
    <recommendedName>
        <fullName evidence="5">Integral membrane protein</fullName>
    </recommendedName>
</protein>
<keyword evidence="4" id="KW-1185">Reference proteome</keyword>
<feature type="transmembrane region" description="Helical" evidence="2">
    <location>
        <begin position="89"/>
        <end position="110"/>
    </location>
</feature>
<comment type="caution">
    <text evidence="3">The sequence shown here is derived from an EMBL/GenBank/DDBJ whole genome shotgun (WGS) entry which is preliminary data.</text>
</comment>
<accession>A0ABP6GVY4</accession>
<reference evidence="4" key="1">
    <citation type="journal article" date="2019" name="Int. J. Syst. Evol. Microbiol.">
        <title>The Global Catalogue of Microorganisms (GCM) 10K type strain sequencing project: providing services to taxonomists for standard genome sequencing and annotation.</title>
        <authorList>
            <consortium name="The Broad Institute Genomics Platform"/>
            <consortium name="The Broad Institute Genome Sequencing Center for Infectious Disease"/>
            <person name="Wu L."/>
            <person name="Ma J."/>
        </authorList>
    </citation>
    <scope>NUCLEOTIDE SEQUENCE [LARGE SCALE GENOMIC DNA]</scope>
    <source>
        <strain evidence="4">JCM 8201</strain>
    </source>
</reference>
<feature type="transmembrane region" description="Helical" evidence="2">
    <location>
        <begin position="29"/>
        <end position="47"/>
    </location>
</feature>